<dbReference type="Proteomes" id="UP001239169">
    <property type="component" value="Chromosome"/>
</dbReference>
<accession>A0ABY8R062</accession>
<keyword evidence="2" id="KW-1185">Reference proteome</keyword>
<proteinExistence type="predicted"/>
<organism evidence="1 2">
    <name type="scientific">Paraclostridium bifermentans</name>
    <name type="common">Clostridium bifermentans</name>
    <dbReference type="NCBI Taxonomy" id="1490"/>
    <lineage>
        <taxon>Bacteria</taxon>
        <taxon>Bacillati</taxon>
        <taxon>Bacillota</taxon>
        <taxon>Clostridia</taxon>
        <taxon>Peptostreptococcales</taxon>
        <taxon>Peptostreptococcaceae</taxon>
        <taxon>Paraclostridium</taxon>
    </lineage>
</organism>
<sequence length="56" mass="6508">MEILRQALGEMYETFGHAPETVKLSEILDRYVVEAQRKELNKCKSIKKSKELVVNL</sequence>
<dbReference type="EMBL" id="CP124685">
    <property type="protein sequence ID" value="WGX74865.1"/>
    <property type="molecule type" value="Genomic_DNA"/>
</dbReference>
<evidence type="ECO:0008006" key="3">
    <source>
        <dbReference type="Google" id="ProtNLM"/>
    </source>
</evidence>
<reference evidence="1 2" key="1">
    <citation type="submission" date="2023-04" db="EMBL/GenBank/DDBJ databases">
        <title>Bacteria Genome Submission.</title>
        <authorList>
            <person name="Isaac P."/>
        </authorList>
    </citation>
    <scope>NUCLEOTIDE SEQUENCE [LARGE SCALE GENOMIC DNA]</scope>
    <source>
        <strain evidence="1 2">SampleS7P1</strain>
    </source>
</reference>
<name>A0ABY8R062_PARBF</name>
<gene>
    <name evidence="1" type="ORF">QJS64_12085</name>
</gene>
<evidence type="ECO:0000313" key="1">
    <source>
        <dbReference type="EMBL" id="WGX74865.1"/>
    </source>
</evidence>
<protein>
    <recommendedName>
        <fullName evidence="3">Aspartyl-phosphate phosphatase Spo0E family protein</fullName>
    </recommendedName>
</protein>
<evidence type="ECO:0000313" key="2">
    <source>
        <dbReference type="Proteomes" id="UP001239169"/>
    </source>
</evidence>